<dbReference type="Gene3D" id="3.30.2220.30">
    <property type="match status" value="1"/>
</dbReference>
<comment type="caution">
    <text evidence="1">The sequence shown here is derived from an EMBL/GenBank/DDBJ whole genome shotgun (WGS) entry which is preliminary data.</text>
</comment>
<dbReference type="Pfam" id="PF08890">
    <property type="entry name" value="Phage_TAC_5"/>
    <property type="match status" value="1"/>
</dbReference>
<organism evidence="1 2">
    <name type="scientific">Clostridium moutaii</name>
    <dbReference type="NCBI Taxonomy" id="3240932"/>
    <lineage>
        <taxon>Bacteria</taxon>
        <taxon>Bacillati</taxon>
        <taxon>Bacillota</taxon>
        <taxon>Clostridia</taxon>
        <taxon>Eubacteriales</taxon>
        <taxon>Clostridiaceae</taxon>
        <taxon>Clostridium</taxon>
    </lineage>
</organism>
<accession>A0ABV4BTS5</accession>
<dbReference type="RefSeq" id="WP_369705505.1">
    <property type="nucleotide sequence ID" value="NZ_JBGEWD010000021.1"/>
</dbReference>
<sequence length="136" mass="15304">MAENKQVKKLTLEDLISAKIEKDKAKEKTVEVNVKSLGGLVTFVTPPVKFTKKVFNKIQGKNEEEALKAQDSYIYNCCPIVKSNYKKLMDAYEVKGEPTGLVDKLFDAPEQDTIISKLMKLAGYDVEKAQEEIKNS</sequence>
<evidence type="ECO:0000313" key="2">
    <source>
        <dbReference type="Proteomes" id="UP001564657"/>
    </source>
</evidence>
<dbReference type="InterPro" id="IPR014986">
    <property type="entry name" value="XkdN-like"/>
</dbReference>
<protein>
    <recommendedName>
        <fullName evidence="3">Phage XkdN-like protein</fullName>
    </recommendedName>
</protein>
<name>A0ABV4BTS5_9CLOT</name>
<evidence type="ECO:0000313" key="1">
    <source>
        <dbReference type="EMBL" id="MEY8001612.1"/>
    </source>
</evidence>
<evidence type="ECO:0008006" key="3">
    <source>
        <dbReference type="Google" id="ProtNLM"/>
    </source>
</evidence>
<gene>
    <name evidence="1" type="ORF">AB8U03_15690</name>
</gene>
<proteinExistence type="predicted"/>
<dbReference type="Proteomes" id="UP001564657">
    <property type="component" value="Unassembled WGS sequence"/>
</dbReference>
<reference evidence="1 2" key="1">
    <citation type="submission" date="2024-08" db="EMBL/GenBank/DDBJ databases">
        <title>Clostridium lapicellarii sp. nov., and Clostridium renhuaiense sp. nov., two species isolated from the mud in a fermentation cellar used for producing sauce-flavour Chinese liquors.</title>
        <authorList>
            <person name="Yang F."/>
            <person name="Wang H."/>
            <person name="Chen L.Q."/>
            <person name="Zhou N."/>
            <person name="Lu J.J."/>
            <person name="Pu X.X."/>
            <person name="Wan B."/>
            <person name="Wang L."/>
            <person name="Liu S.J."/>
        </authorList>
    </citation>
    <scope>NUCLEOTIDE SEQUENCE [LARGE SCALE GENOMIC DNA]</scope>
    <source>
        <strain evidence="1 2">MT-5</strain>
    </source>
</reference>
<keyword evidence="2" id="KW-1185">Reference proteome</keyword>
<dbReference type="InterPro" id="IPR038559">
    <property type="entry name" value="XkdN-like_sf"/>
</dbReference>
<dbReference type="EMBL" id="JBGEWD010000021">
    <property type="protein sequence ID" value="MEY8001612.1"/>
    <property type="molecule type" value="Genomic_DNA"/>
</dbReference>